<proteinExistence type="inferred from homology"/>
<keyword evidence="3" id="KW-1003">Cell membrane</keyword>
<evidence type="ECO:0000256" key="5">
    <source>
        <dbReference type="ARBA" id="ARBA00022692"/>
    </source>
</evidence>
<evidence type="ECO:0000256" key="1">
    <source>
        <dbReference type="ARBA" id="ARBA00004429"/>
    </source>
</evidence>
<dbReference type="AlphaFoldDB" id="A0A554A2T9"/>
<dbReference type="Pfam" id="PF04290">
    <property type="entry name" value="DctQ"/>
    <property type="match status" value="1"/>
</dbReference>
<comment type="caution">
    <text evidence="11">The sequence shown here is derived from an EMBL/GenBank/DDBJ whole genome shotgun (WGS) entry which is preliminary data.</text>
</comment>
<dbReference type="GO" id="GO:0015740">
    <property type="term" value="P:C4-dicarboxylate transport"/>
    <property type="evidence" value="ECO:0007669"/>
    <property type="project" value="TreeGrafter"/>
</dbReference>
<reference evidence="11 12" key="1">
    <citation type="submission" date="2019-07" db="EMBL/GenBank/DDBJ databases">
        <authorList>
            <person name="Park Y.J."/>
            <person name="Jeong S.E."/>
            <person name="Jung H.S."/>
        </authorList>
    </citation>
    <scope>NUCLEOTIDE SEQUENCE [LARGE SCALE GENOMIC DNA]</scope>
    <source>
        <strain evidence="12">P16(2019)</strain>
    </source>
</reference>
<evidence type="ECO:0000256" key="7">
    <source>
        <dbReference type="ARBA" id="ARBA00023136"/>
    </source>
</evidence>
<evidence type="ECO:0000313" key="12">
    <source>
        <dbReference type="Proteomes" id="UP000318521"/>
    </source>
</evidence>
<keyword evidence="12" id="KW-1185">Reference proteome</keyword>
<dbReference type="PANTHER" id="PTHR35011">
    <property type="entry name" value="2,3-DIKETO-L-GULONATE TRAP TRANSPORTER SMALL PERMEASE PROTEIN YIAM"/>
    <property type="match status" value="1"/>
</dbReference>
<keyword evidence="6 9" id="KW-1133">Transmembrane helix</keyword>
<evidence type="ECO:0000313" key="11">
    <source>
        <dbReference type="EMBL" id="TSB47956.1"/>
    </source>
</evidence>
<keyword evidence="2" id="KW-0813">Transport</keyword>
<comment type="similarity">
    <text evidence="8">Belongs to the TRAP transporter small permease family.</text>
</comment>
<dbReference type="Proteomes" id="UP000318521">
    <property type="component" value="Unassembled WGS sequence"/>
</dbReference>
<evidence type="ECO:0000256" key="6">
    <source>
        <dbReference type="ARBA" id="ARBA00022989"/>
    </source>
</evidence>
<feature type="transmembrane region" description="Helical" evidence="9">
    <location>
        <begin position="125"/>
        <end position="146"/>
    </location>
</feature>
<evidence type="ECO:0000256" key="8">
    <source>
        <dbReference type="ARBA" id="ARBA00038436"/>
    </source>
</evidence>
<dbReference type="InterPro" id="IPR055348">
    <property type="entry name" value="DctQ"/>
</dbReference>
<keyword evidence="7 9" id="KW-0472">Membrane</keyword>
<keyword evidence="4" id="KW-0997">Cell inner membrane</keyword>
<feature type="transmembrane region" description="Helical" evidence="9">
    <location>
        <begin position="12"/>
        <end position="35"/>
    </location>
</feature>
<feature type="transmembrane region" description="Helical" evidence="9">
    <location>
        <begin position="47"/>
        <end position="63"/>
    </location>
</feature>
<dbReference type="GO" id="GO:0022857">
    <property type="term" value="F:transmembrane transporter activity"/>
    <property type="evidence" value="ECO:0007669"/>
    <property type="project" value="TreeGrafter"/>
</dbReference>
<name>A0A554A2T9_9BACI</name>
<feature type="transmembrane region" description="Helical" evidence="9">
    <location>
        <begin position="84"/>
        <end position="105"/>
    </location>
</feature>
<dbReference type="PANTHER" id="PTHR35011:SF5">
    <property type="entry name" value="SIALIC ACID TRAP TRANSPORTER SMALL PERMEASE PROTEIN SIAQ"/>
    <property type="match status" value="1"/>
</dbReference>
<evidence type="ECO:0000256" key="4">
    <source>
        <dbReference type="ARBA" id="ARBA00022519"/>
    </source>
</evidence>
<comment type="subcellular location">
    <subcellularLocation>
        <location evidence="1">Cell inner membrane</location>
        <topology evidence="1">Multi-pass membrane protein</topology>
    </subcellularLocation>
</comment>
<dbReference type="OrthoDB" id="2086825at2"/>
<dbReference type="EMBL" id="VLXZ01000002">
    <property type="protein sequence ID" value="TSB47956.1"/>
    <property type="molecule type" value="Genomic_DNA"/>
</dbReference>
<evidence type="ECO:0000256" key="9">
    <source>
        <dbReference type="SAM" id="Phobius"/>
    </source>
</evidence>
<dbReference type="GO" id="GO:0005886">
    <property type="term" value="C:plasma membrane"/>
    <property type="evidence" value="ECO:0007669"/>
    <property type="project" value="UniProtKB-SubCell"/>
</dbReference>
<evidence type="ECO:0000256" key="2">
    <source>
        <dbReference type="ARBA" id="ARBA00022448"/>
    </source>
</evidence>
<evidence type="ECO:0000256" key="3">
    <source>
        <dbReference type="ARBA" id="ARBA00022475"/>
    </source>
</evidence>
<accession>A0A554A2T9</accession>
<gene>
    <name evidence="11" type="ORF">FN960_03835</name>
</gene>
<protein>
    <submittedName>
        <fullName evidence="11">TRAP transporter small permease</fullName>
    </submittedName>
</protein>
<feature type="domain" description="Tripartite ATP-independent periplasmic transporters DctQ component" evidence="10">
    <location>
        <begin position="23"/>
        <end position="148"/>
    </location>
</feature>
<evidence type="ECO:0000259" key="10">
    <source>
        <dbReference type="Pfam" id="PF04290"/>
    </source>
</evidence>
<dbReference type="InterPro" id="IPR007387">
    <property type="entry name" value="TRAP_DctQ"/>
</dbReference>
<keyword evidence="5 9" id="KW-0812">Transmembrane</keyword>
<sequence length="162" mass="18536">MSRMAKVDRLLGFISMCLFIGLLTVVIIQILSRYFPFDLIWTEELSRYLFVYSMVTAAPIALRKQEFIRVDMLILALPEKTRRVYECVIAGLAFIFSLVLVIYGLHFLQLGADFYAPTLGFSMAYAYAAVPLLGVLLMVYSIVYMFDRFSPTEEVEKGDNLL</sequence>
<organism evidence="11 12">
    <name type="scientific">Alkalicoccobacillus porphyridii</name>
    <dbReference type="NCBI Taxonomy" id="2597270"/>
    <lineage>
        <taxon>Bacteria</taxon>
        <taxon>Bacillati</taxon>
        <taxon>Bacillota</taxon>
        <taxon>Bacilli</taxon>
        <taxon>Bacillales</taxon>
        <taxon>Bacillaceae</taxon>
        <taxon>Alkalicoccobacillus</taxon>
    </lineage>
</organism>